<name>A0ABW4PZJ7_9MICO</name>
<evidence type="ECO:0000313" key="2">
    <source>
        <dbReference type="Proteomes" id="UP001597280"/>
    </source>
</evidence>
<protein>
    <recommendedName>
        <fullName evidence="3">Exonuclease SbcC</fullName>
    </recommendedName>
</protein>
<sequence length="169" mass="18082">MNTVTAYAARARAARDAALAIATADQLPTRLDADRAWHLADFAQRCDALANIADGDRMTAAFRNAGDYADQAHAAARTAQDRRHAAYGVERACRENDRKALADALRVARGAHMTEGERTVAARAARRLATLPAGRPAVDALSWAYARHLGMTAEQIERMRGAAAQASAA</sequence>
<keyword evidence="2" id="KW-1185">Reference proteome</keyword>
<dbReference type="RefSeq" id="WP_343905624.1">
    <property type="nucleotide sequence ID" value="NZ_BAAAIS010000003.1"/>
</dbReference>
<evidence type="ECO:0000313" key="1">
    <source>
        <dbReference type="EMBL" id="MFD1836248.1"/>
    </source>
</evidence>
<dbReference type="EMBL" id="JBHUFL010000003">
    <property type="protein sequence ID" value="MFD1836248.1"/>
    <property type="molecule type" value="Genomic_DNA"/>
</dbReference>
<gene>
    <name evidence="1" type="ORF">ACFSDA_14350</name>
</gene>
<evidence type="ECO:0008006" key="3">
    <source>
        <dbReference type="Google" id="ProtNLM"/>
    </source>
</evidence>
<organism evidence="1 2">
    <name type="scientific">Brachybacterium rhamnosum</name>
    <dbReference type="NCBI Taxonomy" id="173361"/>
    <lineage>
        <taxon>Bacteria</taxon>
        <taxon>Bacillati</taxon>
        <taxon>Actinomycetota</taxon>
        <taxon>Actinomycetes</taxon>
        <taxon>Micrococcales</taxon>
        <taxon>Dermabacteraceae</taxon>
        <taxon>Brachybacterium</taxon>
    </lineage>
</organism>
<dbReference type="Proteomes" id="UP001597280">
    <property type="component" value="Unassembled WGS sequence"/>
</dbReference>
<proteinExistence type="predicted"/>
<comment type="caution">
    <text evidence="1">The sequence shown here is derived from an EMBL/GenBank/DDBJ whole genome shotgun (WGS) entry which is preliminary data.</text>
</comment>
<accession>A0ABW4PZJ7</accession>
<reference evidence="2" key="1">
    <citation type="journal article" date="2019" name="Int. J. Syst. Evol. Microbiol.">
        <title>The Global Catalogue of Microorganisms (GCM) 10K type strain sequencing project: providing services to taxonomists for standard genome sequencing and annotation.</title>
        <authorList>
            <consortium name="The Broad Institute Genomics Platform"/>
            <consortium name="The Broad Institute Genome Sequencing Center for Infectious Disease"/>
            <person name="Wu L."/>
            <person name="Ma J."/>
        </authorList>
    </citation>
    <scope>NUCLEOTIDE SEQUENCE [LARGE SCALE GENOMIC DNA]</scope>
    <source>
        <strain evidence="2">JCM 11650</strain>
    </source>
</reference>